<dbReference type="SUPFAM" id="SSF53756">
    <property type="entry name" value="UDP-Glycosyltransferase/glycogen phosphorylase"/>
    <property type="match status" value="1"/>
</dbReference>
<keyword evidence="5" id="KW-1185">Reference proteome</keyword>
<evidence type="ECO:0000313" key="5">
    <source>
        <dbReference type="Proteomes" id="UP000435957"/>
    </source>
</evidence>
<dbReference type="CDD" id="cd03801">
    <property type="entry name" value="GT4_PimA-like"/>
    <property type="match status" value="1"/>
</dbReference>
<evidence type="ECO:0000313" key="3">
    <source>
        <dbReference type="EMBL" id="OYR29371.1"/>
    </source>
</evidence>
<dbReference type="Proteomes" id="UP000216363">
    <property type="component" value="Unassembled WGS sequence"/>
</dbReference>
<dbReference type="EMBL" id="NNRN01000047">
    <property type="protein sequence ID" value="OYR29371.1"/>
    <property type="molecule type" value="Genomic_DNA"/>
</dbReference>
<keyword evidence="3" id="KW-0808">Transferase</keyword>
<evidence type="ECO:0000313" key="4">
    <source>
        <dbReference type="Proteomes" id="UP000216363"/>
    </source>
</evidence>
<dbReference type="GO" id="GO:0016757">
    <property type="term" value="F:glycosyltransferase activity"/>
    <property type="evidence" value="ECO:0007669"/>
    <property type="project" value="InterPro"/>
</dbReference>
<evidence type="ECO:0000313" key="2">
    <source>
        <dbReference type="EMBL" id="KAB2702495.1"/>
    </source>
</evidence>
<proteinExistence type="predicted"/>
<dbReference type="EMBL" id="WBWF01000014">
    <property type="protein sequence ID" value="KAB2702495.1"/>
    <property type="molecule type" value="Genomic_DNA"/>
</dbReference>
<dbReference type="InterPro" id="IPR001296">
    <property type="entry name" value="Glyco_trans_1"/>
</dbReference>
<sequence>MQSTTDIAEPDGGKLGFAYPVNQSGLPAPLLDEILTFMKSNGSIDLLMAINFYAGGGAESAALEYAKAYASKNVDKSALIVLTDGGPKRPLPEMPSNILIVDLNDWDVIDAIHREELLYLIFRAIPLHVFHIINSVTAYNFLKKLPSRFLSDIDIIASVFALQFDPDDNTKIIGYAQDFLPPNIDKIDTVVTDNLRFSIEGPLKIGVTEHSKKFITVYNKSKLDGILTVKDSIALSSKRKFNSSGGEKLKVIWAGRLDKEKRVDLLIEVAKMTEEFCDFYVFGGAVVDGGYEAELNKLKNLVLSGPYENPVEWDQKVLGNVFLFTSVWEGMPNTVIEASYLGYPIVASDVGGVSELITPSTGWAVDRFASAKFYAEALGEIYADHAEVENRTKRLIDLVHSRHNEKAYLKSLCQIPGYTKLNQ</sequence>
<dbReference type="Pfam" id="PF00534">
    <property type="entry name" value="Glycos_transf_1"/>
    <property type="match status" value="1"/>
</dbReference>
<dbReference type="PANTHER" id="PTHR12526">
    <property type="entry name" value="GLYCOSYLTRANSFERASE"/>
    <property type="match status" value="1"/>
</dbReference>
<accession>A0A256GS06</accession>
<reference evidence="3 4" key="1">
    <citation type="submission" date="2017-07" db="EMBL/GenBank/DDBJ databases">
        <title>Draft genome of Ochrobactrum lupini type strain LUP21.</title>
        <authorList>
            <person name="Krzyzanowska D.M."/>
            <person name="Jafra S."/>
        </authorList>
    </citation>
    <scope>NUCLEOTIDE SEQUENCE [LARGE SCALE GENOMIC DNA]</scope>
    <source>
        <strain evidence="3 4">LUP21</strain>
    </source>
</reference>
<dbReference type="AlphaFoldDB" id="A0A256GS06"/>
<reference evidence="2 5" key="2">
    <citation type="submission" date="2019-09" db="EMBL/GenBank/DDBJ databases">
        <title>Taxonomic organization of the family Brucellaceae based on a phylogenomic approach.</title>
        <authorList>
            <person name="Leclercq S."/>
            <person name="Cloeckaert A."/>
            <person name="Zygmunt M.S."/>
        </authorList>
    </citation>
    <scope>NUCLEOTIDE SEQUENCE [LARGE SCALE GENOMIC DNA]</scope>
    <source>
        <strain evidence="2 5">LUP23</strain>
    </source>
</reference>
<organism evidence="3 4">
    <name type="scientific">Brucella lupini</name>
    <dbReference type="NCBI Taxonomy" id="255457"/>
    <lineage>
        <taxon>Bacteria</taxon>
        <taxon>Pseudomonadati</taxon>
        <taxon>Pseudomonadota</taxon>
        <taxon>Alphaproteobacteria</taxon>
        <taxon>Hyphomicrobiales</taxon>
        <taxon>Brucellaceae</taxon>
        <taxon>Brucella/Ochrobactrum group</taxon>
        <taxon>Brucella</taxon>
    </lineage>
</organism>
<feature type="domain" description="Glycosyl transferase family 1" evidence="1">
    <location>
        <begin position="239"/>
        <end position="387"/>
    </location>
</feature>
<dbReference type="RefSeq" id="WP_094514746.1">
    <property type="nucleotide sequence ID" value="NZ_JBHEEP010000014.1"/>
</dbReference>
<evidence type="ECO:0000259" key="1">
    <source>
        <dbReference type="Pfam" id="PF00534"/>
    </source>
</evidence>
<gene>
    <name evidence="3" type="ORF">CES86_2629</name>
    <name evidence="2" type="ORF">F9L03_17385</name>
</gene>
<dbReference type="Gene3D" id="3.40.50.2000">
    <property type="entry name" value="Glycogen Phosphorylase B"/>
    <property type="match status" value="2"/>
</dbReference>
<comment type="caution">
    <text evidence="3">The sequence shown here is derived from an EMBL/GenBank/DDBJ whole genome shotgun (WGS) entry which is preliminary data.</text>
</comment>
<protein>
    <submittedName>
        <fullName evidence="3">Glycosyl transferases group 1 family protein</fullName>
    </submittedName>
    <submittedName>
        <fullName evidence="2">Glycosyltransferase family 4 protein</fullName>
    </submittedName>
</protein>
<name>A0A256GS06_9HYPH</name>
<dbReference type="Proteomes" id="UP000435957">
    <property type="component" value="Unassembled WGS sequence"/>
</dbReference>